<organism evidence="1">
    <name type="scientific">viral metagenome</name>
    <dbReference type="NCBI Taxonomy" id="1070528"/>
    <lineage>
        <taxon>unclassified sequences</taxon>
        <taxon>metagenomes</taxon>
        <taxon>organismal metagenomes</taxon>
    </lineage>
</organism>
<sequence>MEGDKIGSTLTFNLTLRLGERMAWTDQCRMFGNGNKAPDTIYFIQSANNLIKIGASCDVDNRFKELCRISPIPLTLLKTIDGDLSDEKELHEQFKDLYSHGEWFKAEPRLMDYIKQA</sequence>
<proteinExistence type="predicted"/>
<name>A0A6H1ZES2_9ZZZZ</name>
<dbReference type="AlphaFoldDB" id="A0A6H1ZES2"/>
<accession>A0A6H1ZES2</accession>
<reference evidence="1" key="1">
    <citation type="submission" date="2020-03" db="EMBL/GenBank/DDBJ databases">
        <title>The deep terrestrial virosphere.</title>
        <authorList>
            <person name="Holmfeldt K."/>
            <person name="Nilsson E."/>
            <person name="Simone D."/>
            <person name="Lopez-Fernandez M."/>
            <person name="Wu X."/>
            <person name="de Brujin I."/>
            <person name="Lundin D."/>
            <person name="Andersson A."/>
            <person name="Bertilsson S."/>
            <person name="Dopson M."/>
        </authorList>
    </citation>
    <scope>NUCLEOTIDE SEQUENCE</scope>
    <source>
        <strain evidence="1">TM448A00289</strain>
        <strain evidence="2">TM448B00173</strain>
    </source>
</reference>
<protein>
    <submittedName>
        <fullName evidence="1">Uncharacterized protein</fullName>
    </submittedName>
</protein>
<evidence type="ECO:0000313" key="1">
    <source>
        <dbReference type="EMBL" id="QJA45962.1"/>
    </source>
</evidence>
<dbReference type="Pfam" id="PF13455">
    <property type="entry name" value="MUG113"/>
    <property type="match status" value="1"/>
</dbReference>
<dbReference type="EMBL" id="MT144000">
    <property type="protein sequence ID" value="QJA45962.1"/>
    <property type="molecule type" value="Genomic_DNA"/>
</dbReference>
<evidence type="ECO:0000313" key="2">
    <source>
        <dbReference type="EMBL" id="QJH94076.1"/>
    </source>
</evidence>
<gene>
    <name evidence="1" type="ORF">TM448A00289_0029</name>
    <name evidence="2" type="ORF">TM448B00173_0046</name>
</gene>
<dbReference type="EMBL" id="MT144595">
    <property type="protein sequence ID" value="QJH94076.1"/>
    <property type="molecule type" value="Genomic_DNA"/>
</dbReference>